<dbReference type="Proteomes" id="UP000269221">
    <property type="component" value="Unassembled WGS sequence"/>
</dbReference>
<comment type="caution">
    <text evidence="1">The sequence shown here is derived from an EMBL/GenBank/DDBJ whole genome shotgun (WGS) entry which is preliminary data.</text>
</comment>
<proteinExistence type="predicted"/>
<accession>A0A3M0KNY4</accession>
<evidence type="ECO:0000313" key="2">
    <source>
        <dbReference type="Proteomes" id="UP000269221"/>
    </source>
</evidence>
<name>A0A3M0KNY4_HIRRU</name>
<evidence type="ECO:0000313" key="1">
    <source>
        <dbReference type="EMBL" id="RMC14968.1"/>
    </source>
</evidence>
<dbReference type="STRING" id="333673.A0A3M0KNY4"/>
<dbReference type="PANTHER" id="PTHR33395:SF22">
    <property type="entry name" value="REVERSE TRANSCRIPTASE DOMAIN-CONTAINING PROTEIN"/>
    <property type="match status" value="1"/>
</dbReference>
<dbReference type="PANTHER" id="PTHR33395">
    <property type="entry name" value="TRANSCRIPTASE, PUTATIVE-RELATED-RELATED"/>
    <property type="match status" value="1"/>
</dbReference>
<reference evidence="1 2" key="1">
    <citation type="submission" date="2018-07" db="EMBL/GenBank/DDBJ databases">
        <title>A high quality draft genome assembly of the barn swallow (H. rustica rustica).</title>
        <authorList>
            <person name="Formenti G."/>
            <person name="Chiara M."/>
            <person name="Poveda L."/>
            <person name="Francoijs K.-J."/>
            <person name="Bonisoli-Alquati A."/>
            <person name="Canova L."/>
            <person name="Gianfranceschi L."/>
            <person name="Horner D.S."/>
            <person name="Saino N."/>
        </authorList>
    </citation>
    <scope>NUCLEOTIDE SEQUENCE [LARGE SCALE GENOMIC DNA]</scope>
    <source>
        <strain evidence="1">Chelidonia</strain>
        <tissue evidence="1">Blood</tissue>
    </source>
</reference>
<dbReference type="AlphaFoldDB" id="A0A3M0KNY4"/>
<gene>
    <name evidence="1" type="ORF">DUI87_07147</name>
</gene>
<keyword evidence="2" id="KW-1185">Reference proteome</keyword>
<dbReference type="EMBL" id="QRBI01000104">
    <property type="protein sequence ID" value="RMC14968.1"/>
    <property type="molecule type" value="Genomic_DNA"/>
</dbReference>
<dbReference type="OrthoDB" id="10328639at2759"/>
<organism evidence="1 2">
    <name type="scientific">Hirundo rustica rustica</name>
    <dbReference type="NCBI Taxonomy" id="333673"/>
    <lineage>
        <taxon>Eukaryota</taxon>
        <taxon>Metazoa</taxon>
        <taxon>Chordata</taxon>
        <taxon>Craniata</taxon>
        <taxon>Vertebrata</taxon>
        <taxon>Euteleostomi</taxon>
        <taxon>Archelosauria</taxon>
        <taxon>Archosauria</taxon>
        <taxon>Dinosauria</taxon>
        <taxon>Saurischia</taxon>
        <taxon>Theropoda</taxon>
        <taxon>Coelurosauria</taxon>
        <taxon>Aves</taxon>
        <taxon>Neognathae</taxon>
        <taxon>Neoaves</taxon>
        <taxon>Telluraves</taxon>
        <taxon>Australaves</taxon>
        <taxon>Passeriformes</taxon>
        <taxon>Sylvioidea</taxon>
        <taxon>Hirundinidae</taxon>
        <taxon>Hirundo</taxon>
    </lineage>
</organism>
<protein>
    <recommendedName>
        <fullName evidence="3">Reverse transcriptase domain-containing protein</fullName>
    </recommendedName>
</protein>
<evidence type="ECO:0008006" key="3">
    <source>
        <dbReference type="Google" id="ProtNLM"/>
    </source>
</evidence>
<sequence>MVTEDEGKAELFIVFFASVFNSKNNCSPGMQTPELEDRECAIIQGEMVSDLLHHLDTHRSLGLDGIHLRVPKELAEELTKSLSIIYHQSWLTTEVPVQLDWKLANVTPIDKNGQKEDPGNYRLSDLDAGKGHGADCSQCHHTAYAGQPGDQAPSAWVWKGRSCLTILVSFHNKVSLLVDQRKAVDMFTWTSRAFDTISHNIILEKLSAYCLDM</sequence>